<sequence length="441" mass="49983">MALHPRPSQLVAYMNGDNLSFPAEILYKIVDAVAEKHNAYSILCAIAQVSHVMLPHARKHIYETIDLSIEETDTIARLSQSYAANPTLLAEIPKTLNIFSDFGRSTLLDSPLLGTIISHMQNLRTLSLTGCNVEGKPFIDVFAAPSMGSITSLEIRDVQLTFHEFSIFLSSPRLTYLRLAQLIIVEYESSPDGEDGIDFSSPICGLPQPRSALKRPVQDLRLDIITTSDAVVMDLIATSRYPIILQNSLVNVSFSSEYALGKHVYRFQRFLDCNAVKSAQRIHLGDPDMDFFTEQDSSEFPPLRFDTFEAVELRVGVCEDWNPVPEFQWWAKSLRVARFRSPLKELHLMITFNYTDRVNVNELPDVSMHDWRNLDGALCGRNLSLKYLTISIVNPKFWNAREKVAVERWFFTCLPKTYEKYFAEGSEKIATLDIVSEGKEA</sequence>
<dbReference type="GeneID" id="66099354"/>
<dbReference type="SUPFAM" id="SSF52047">
    <property type="entry name" value="RNI-like"/>
    <property type="match status" value="1"/>
</dbReference>
<evidence type="ECO:0008006" key="3">
    <source>
        <dbReference type="Google" id="ProtNLM"/>
    </source>
</evidence>
<dbReference type="InterPro" id="IPR032675">
    <property type="entry name" value="LRR_dom_sf"/>
</dbReference>
<keyword evidence="2" id="KW-1185">Reference proteome</keyword>
<proteinExistence type="predicted"/>
<evidence type="ECO:0000313" key="1">
    <source>
        <dbReference type="EMBL" id="KAG7447121.1"/>
    </source>
</evidence>
<evidence type="ECO:0000313" key="2">
    <source>
        <dbReference type="Proteomes" id="UP000812287"/>
    </source>
</evidence>
<dbReference type="OrthoDB" id="2885866at2759"/>
<dbReference type="AlphaFoldDB" id="A0A9P7VTC2"/>
<name>A0A9P7VTC2_9AGAR</name>
<dbReference type="RefSeq" id="XP_043040621.1">
    <property type="nucleotide sequence ID" value="XM_043177067.1"/>
</dbReference>
<comment type="caution">
    <text evidence="1">The sequence shown here is derived from an EMBL/GenBank/DDBJ whole genome shotgun (WGS) entry which is preliminary data.</text>
</comment>
<protein>
    <recommendedName>
        <fullName evidence="3">F-box domain-containing protein</fullName>
    </recommendedName>
</protein>
<accession>A0A9P7VTC2</accession>
<dbReference type="Proteomes" id="UP000812287">
    <property type="component" value="Unassembled WGS sequence"/>
</dbReference>
<gene>
    <name evidence="1" type="ORF">BT62DRAFT_1004696</name>
</gene>
<dbReference type="EMBL" id="MU250532">
    <property type="protein sequence ID" value="KAG7447121.1"/>
    <property type="molecule type" value="Genomic_DNA"/>
</dbReference>
<organism evidence="1 2">
    <name type="scientific">Guyanagaster necrorhizus</name>
    <dbReference type="NCBI Taxonomy" id="856835"/>
    <lineage>
        <taxon>Eukaryota</taxon>
        <taxon>Fungi</taxon>
        <taxon>Dikarya</taxon>
        <taxon>Basidiomycota</taxon>
        <taxon>Agaricomycotina</taxon>
        <taxon>Agaricomycetes</taxon>
        <taxon>Agaricomycetidae</taxon>
        <taxon>Agaricales</taxon>
        <taxon>Marasmiineae</taxon>
        <taxon>Physalacriaceae</taxon>
        <taxon>Guyanagaster</taxon>
    </lineage>
</organism>
<dbReference type="Gene3D" id="3.80.10.10">
    <property type="entry name" value="Ribonuclease Inhibitor"/>
    <property type="match status" value="1"/>
</dbReference>
<reference evidence="1" key="1">
    <citation type="submission" date="2020-11" db="EMBL/GenBank/DDBJ databases">
        <title>Adaptations for nitrogen fixation in a non-lichenized fungal sporocarp promotes dispersal by wood-feeding termites.</title>
        <authorList>
            <consortium name="DOE Joint Genome Institute"/>
            <person name="Koch R.A."/>
            <person name="Yoon G."/>
            <person name="Arayal U."/>
            <person name="Lail K."/>
            <person name="Amirebrahimi M."/>
            <person name="Labutti K."/>
            <person name="Lipzen A."/>
            <person name="Riley R."/>
            <person name="Barry K."/>
            <person name="Henrissat B."/>
            <person name="Grigoriev I.V."/>
            <person name="Herr J.R."/>
            <person name="Aime M.C."/>
        </authorList>
    </citation>
    <scope>NUCLEOTIDE SEQUENCE</scope>
    <source>
        <strain evidence="1">MCA 3950</strain>
    </source>
</reference>